<dbReference type="Proteomes" id="UP001620514">
    <property type="component" value="Unassembled WGS sequence"/>
</dbReference>
<organism evidence="4 5">
    <name type="scientific">Caballeronia udeis</name>
    <dbReference type="NCBI Taxonomy" id="1232866"/>
    <lineage>
        <taxon>Bacteria</taxon>
        <taxon>Pseudomonadati</taxon>
        <taxon>Pseudomonadota</taxon>
        <taxon>Betaproteobacteria</taxon>
        <taxon>Burkholderiales</taxon>
        <taxon>Burkholderiaceae</taxon>
        <taxon>Caballeronia</taxon>
    </lineage>
</organism>
<dbReference type="PANTHER" id="PTHR46401:SF2">
    <property type="entry name" value="GLYCOSYLTRANSFERASE WBBK-RELATED"/>
    <property type="match status" value="1"/>
</dbReference>
<feature type="domain" description="Glycosyl transferase family 4" evidence="3">
    <location>
        <begin position="27"/>
        <end position="197"/>
    </location>
</feature>
<dbReference type="InterPro" id="IPR022623">
    <property type="entry name" value="Glyco_trans_4"/>
</dbReference>
<dbReference type="Gene3D" id="3.40.50.2000">
    <property type="entry name" value="Glycogen Phosphorylase B"/>
    <property type="match status" value="1"/>
</dbReference>
<accession>A0ABW8MXC1</accession>
<proteinExistence type="predicted"/>
<reference evidence="4 5" key="2">
    <citation type="submission" date="2024-11" db="EMBL/GenBank/DDBJ databases">
        <title>Using genomics to understand microbial adaptation to soil warming.</title>
        <authorList>
            <person name="Deangelis K.M. PhD."/>
        </authorList>
    </citation>
    <scope>NUCLEOTIDE SEQUENCE [LARGE SCALE GENOMIC DNA]</scope>
    <source>
        <strain evidence="4 5">GAS97</strain>
    </source>
</reference>
<evidence type="ECO:0000259" key="2">
    <source>
        <dbReference type="Pfam" id="PF00534"/>
    </source>
</evidence>
<dbReference type="PANTHER" id="PTHR46401">
    <property type="entry name" value="GLYCOSYLTRANSFERASE WBBK-RELATED"/>
    <property type="match status" value="1"/>
</dbReference>
<evidence type="ECO:0000259" key="3">
    <source>
        <dbReference type="Pfam" id="PF12000"/>
    </source>
</evidence>
<dbReference type="RefSeq" id="WP_404614631.1">
    <property type="nucleotide sequence ID" value="NZ_JBIYDN010000049.1"/>
</dbReference>
<name>A0ABW8MXC1_9BURK</name>
<evidence type="ECO:0000313" key="4">
    <source>
        <dbReference type="EMBL" id="MFK4448387.1"/>
    </source>
</evidence>
<dbReference type="Pfam" id="PF00534">
    <property type="entry name" value="Glycos_transf_1"/>
    <property type="match status" value="1"/>
</dbReference>
<sequence length="412" mass="46446">MQILFIHQNIPGQFRHLIADLIAQRDTQVWALGEASRVKANWNSAVPGLNLYGYVFQEKAVTPLNAYLRTTDVNLRRGLAVATSLETLKTKGLNPDVVFGHPGWGEMLFVRDVFPRARIVNYCEFYFNTEGQDLGFDPEFPEKATLRYDVRAQNMTQSQSLLAGDVGISPTHWQKSRYPNALGGQIEVVFDGIDCDIVKPNPGATFDLGTEGASLYAKDEVITFVNRNLEPHRGFHVFMRALPEIQRLRPNAHVVIVGGDGASYSRPSSKGTYRQHYSKEIDGRVNWDRIHFVGRIPYARYLSLLQISTVHVYLSYPFVLSWSLMEALAASCLVIASRTPAIEEVIEDGYNGLLVDFFDHAHLAHQIDAACKSPSSFRAIRDRARRRIVDDYELHNVCLPQLKQLLLSRIAG</sequence>
<dbReference type="SUPFAM" id="SSF53756">
    <property type="entry name" value="UDP-Glycosyltransferase/glycogen phosphorylase"/>
    <property type="match status" value="1"/>
</dbReference>
<reference evidence="4 5" key="1">
    <citation type="submission" date="2024-10" db="EMBL/GenBank/DDBJ databases">
        <authorList>
            <person name="Deangelis K."/>
            <person name="Huntemann M."/>
            <person name="Clum A."/>
            <person name="Wang J."/>
            <person name="Palaniappan K."/>
            <person name="Ritter S."/>
            <person name="Chen I.-M."/>
            <person name="Stamatis D."/>
            <person name="Reddy T."/>
            <person name="O'Malley R."/>
            <person name="Daum C."/>
            <person name="Ng V."/>
            <person name="Ivanova N."/>
            <person name="Kyrpides N."/>
            <person name="Woyke T."/>
        </authorList>
    </citation>
    <scope>NUCLEOTIDE SEQUENCE [LARGE SCALE GENOMIC DNA]</scope>
    <source>
        <strain evidence="4 5">GAS97</strain>
    </source>
</reference>
<dbReference type="Pfam" id="PF12000">
    <property type="entry name" value="Glyco_trans_4_3"/>
    <property type="match status" value="1"/>
</dbReference>
<gene>
    <name evidence="4" type="ORF">ABH943_008431</name>
</gene>
<keyword evidence="1" id="KW-0808">Transferase</keyword>
<dbReference type="InterPro" id="IPR001296">
    <property type="entry name" value="Glyco_trans_1"/>
</dbReference>
<evidence type="ECO:0000313" key="5">
    <source>
        <dbReference type="Proteomes" id="UP001620514"/>
    </source>
</evidence>
<comment type="caution">
    <text evidence="4">The sequence shown here is derived from an EMBL/GenBank/DDBJ whole genome shotgun (WGS) entry which is preliminary data.</text>
</comment>
<feature type="domain" description="Glycosyl transferase family 1" evidence="2">
    <location>
        <begin position="217"/>
        <end position="386"/>
    </location>
</feature>
<keyword evidence="5" id="KW-1185">Reference proteome</keyword>
<dbReference type="EMBL" id="JBIYDN010000049">
    <property type="protein sequence ID" value="MFK4448387.1"/>
    <property type="molecule type" value="Genomic_DNA"/>
</dbReference>
<evidence type="ECO:0000256" key="1">
    <source>
        <dbReference type="ARBA" id="ARBA00022679"/>
    </source>
</evidence>
<protein>
    <submittedName>
        <fullName evidence="4">Glycosyltransferase involved in cell wall biosynthesis</fullName>
    </submittedName>
</protein>